<protein>
    <submittedName>
        <fullName evidence="1">Uncharacterized protein</fullName>
    </submittedName>
</protein>
<reference evidence="1 2" key="1">
    <citation type="submission" date="2018-06" db="EMBL/GenBank/DDBJ databases">
        <title>Echinicola strongylocentroti sp. nov., isolated from a sea urchin Strongylocentrotus intermedius.</title>
        <authorList>
            <person name="Bae S.S."/>
        </authorList>
    </citation>
    <scope>NUCLEOTIDE SEQUENCE [LARGE SCALE GENOMIC DNA]</scope>
    <source>
        <strain evidence="1 2">MEBiC08714</strain>
    </source>
</reference>
<name>A0A2Z4IG29_9BACT</name>
<proteinExistence type="predicted"/>
<evidence type="ECO:0000313" key="1">
    <source>
        <dbReference type="EMBL" id="AWW29448.1"/>
    </source>
</evidence>
<evidence type="ECO:0000313" key="2">
    <source>
        <dbReference type="Proteomes" id="UP000248688"/>
    </source>
</evidence>
<keyword evidence="2" id="KW-1185">Reference proteome</keyword>
<dbReference type="Proteomes" id="UP000248688">
    <property type="component" value="Chromosome"/>
</dbReference>
<accession>A0A2Z4IG29</accession>
<dbReference type="AlphaFoldDB" id="A0A2Z4IG29"/>
<gene>
    <name evidence="1" type="ORF">DN752_04420</name>
</gene>
<organism evidence="1 2">
    <name type="scientific">Echinicola strongylocentroti</name>
    <dbReference type="NCBI Taxonomy" id="1795355"/>
    <lineage>
        <taxon>Bacteria</taxon>
        <taxon>Pseudomonadati</taxon>
        <taxon>Bacteroidota</taxon>
        <taxon>Cytophagia</taxon>
        <taxon>Cytophagales</taxon>
        <taxon>Cyclobacteriaceae</taxon>
        <taxon>Echinicola</taxon>
    </lineage>
</organism>
<dbReference type="EMBL" id="CP030041">
    <property type="protein sequence ID" value="AWW29448.1"/>
    <property type="molecule type" value="Genomic_DNA"/>
</dbReference>
<dbReference type="KEGG" id="est:DN752_04420"/>
<sequence length="71" mass="8056">MFMYPNKLDHIVRMADKRGGDYKETAITRMGSRSGSIKPAKFTGNQYLSWNLMRLLARGLSSGTPERYNLG</sequence>